<gene>
    <name evidence="1" type="ORF">EDD18DRAFT_669940</name>
</gene>
<keyword evidence="2" id="KW-1185">Reference proteome</keyword>
<accession>A0AA39PLW6</accession>
<protein>
    <recommendedName>
        <fullName evidence="3">F-box domain-containing protein</fullName>
    </recommendedName>
</protein>
<organism evidence="1 2">
    <name type="scientific">Armillaria luteobubalina</name>
    <dbReference type="NCBI Taxonomy" id="153913"/>
    <lineage>
        <taxon>Eukaryota</taxon>
        <taxon>Fungi</taxon>
        <taxon>Dikarya</taxon>
        <taxon>Basidiomycota</taxon>
        <taxon>Agaricomycotina</taxon>
        <taxon>Agaricomycetes</taxon>
        <taxon>Agaricomycetidae</taxon>
        <taxon>Agaricales</taxon>
        <taxon>Marasmiineae</taxon>
        <taxon>Physalacriaceae</taxon>
        <taxon>Armillaria</taxon>
    </lineage>
</organism>
<proteinExistence type="predicted"/>
<comment type="caution">
    <text evidence="1">The sequence shown here is derived from an EMBL/GenBank/DDBJ whole genome shotgun (WGS) entry which is preliminary data.</text>
</comment>
<name>A0AA39PLW6_9AGAR</name>
<dbReference type="AlphaFoldDB" id="A0AA39PLW6"/>
<evidence type="ECO:0000313" key="2">
    <source>
        <dbReference type="Proteomes" id="UP001175228"/>
    </source>
</evidence>
<reference evidence="1" key="1">
    <citation type="submission" date="2023-06" db="EMBL/GenBank/DDBJ databases">
        <authorList>
            <consortium name="Lawrence Berkeley National Laboratory"/>
            <person name="Ahrendt S."/>
            <person name="Sahu N."/>
            <person name="Indic B."/>
            <person name="Wong-Bajracharya J."/>
            <person name="Merenyi Z."/>
            <person name="Ke H.-M."/>
            <person name="Monk M."/>
            <person name="Kocsube S."/>
            <person name="Drula E."/>
            <person name="Lipzen A."/>
            <person name="Balint B."/>
            <person name="Henrissat B."/>
            <person name="Andreopoulos B."/>
            <person name="Martin F.M."/>
            <person name="Harder C.B."/>
            <person name="Rigling D."/>
            <person name="Ford K.L."/>
            <person name="Foster G.D."/>
            <person name="Pangilinan J."/>
            <person name="Papanicolaou A."/>
            <person name="Barry K."/>
            <person name="LaButti K."/>
            <person name="Viragh M."/>
            <person name="Koriabine M."/>
            <person name="Yan M."/>
            <person name="Riley R."/>
            <person name="Champramary S."/>
            <person name="Plett K.L."/>
            <person name="Tsai I.J."/>
            <person name="Slot J."/>
            <person name="Sipos G."/>
            <person name="Plett J."/>
            <person name="Nagy L.G."/>
            <person name="Grigoriev I.V."/>
        </authorList>
    </citation>
    <scope>NUCLEOTIDE SEQUENCE</scope>
    <source>
        <strain evidence="1">HWK02</strain>
    </source>
</reference>
<evidence type="ECO:0008006" key="3">
    <source>
        <dbReference type="Google" id="ProtNLM"/>
    </source>
</evidence>
<dbReference type="EMBL" id="JAUEPU010000047">
    <property type="protein sequence ID" value="KAK0486631.1"/>
    <property type="molecule type" value="Genomic_DNA"/>
</dbReference>
<sequence>MTISVISEVMSSKAPKCPNLPNYPPNSVLRVYTIPRNKEMSSALQSVDDDVLGAICALLEEYELKQISLVDKRLREASLPLLFQRVCIRFVYNTENVWKSAMDAVEDLLASTALDIVVRNTRFLDIHISEHPSEDCGEDSMPSVLPERLAKLLSAPFRQLRTLVFSIDERKAQTFGNKFRIAGIELHMVTVLLVGAYCDFMVPLCPNVEHVATCDWVWLTSNRGGASREHSFRLIAAAGGAKMLRHFEMNEWWSADLLNAVYDAMPCIEMLTLDGGRVRDSIKLLLPILSQFKKLKTLGLVHSSFLGVGFDPPWSGNVYAGPGGVELLRRVQVEMEAANRCVADMVFGACINLDVMTLGDTARAVVIRGDGGQIQDIRWCKTQRRPTRSFDVPSLFSSFHR</sequence>
<evidence type="ECO:0000313" key="1">
    <source>
        <dbReference type="EMBL" id="KAK0486631.1"/>
    </source>
</evidence>
<dbReference type="Proteomes" id="UP001175228">
    <property type="component" value="Unassembled WGS sequence"/>
</dbReference>